<dbReference type="Proteomes" id="UP000277580">
    <property type="component" value="Unassembled WGS sequence"/>
</dbReference>
<dbReference type="InParanoid" id="A0A3N4KFR3"/>
<keyword evidence="2" id="KW-0732">Signal</keyword>
<feature type="transmembrane region" description="Helical" evidence="1">
    <location>
        <begin position="12"/>
        <end position="35"/>
    </location>
</feature>
<keyword evidence="1" id="KW-1133">Transmembrane helix</keyword>
<sequence length="61" mass="7387">MCICFFLLFARLYVLAIDNFFCSSFSIFFLFRFFLFFCRTGRRRMHGWMDGWWKGGKGGCK</sequence>
<evidence type="ECO:0000256" key="2">
    <source>
        <dbReference type="SAM" id="SignalP"/>
    </source>
</evidence>
<evidence type="ECO:0000313" key="3">
    <source>
        <dbReference type="EMBL" id="RPB09327.1"/>
    </source>
</evidence>
<evidence type="ECO:0000256" key="1">
    <source>
        <dbReference type="SAM" id="Phobius"/>
    </source>
</evidence>
<keyword evidence="1" id="KW-0812">Transmembrane</keyword>
<evidence type="ECO:0000313" key="4">
    <source>
        <dbReference type="Proteomes" id="UP000277580"/>
    </source>
</evidence>
<keyword evidence="1" id="KW-0472">Membrane</keyword>
<feature type="chain" id="PRO_5018169585" evidence="2">
    <location>
        <begin position="17"/>
        <end position="61"/>
    </location>
</feature>
<dbReference type="EMBL" id="ML119153">
    <property type="protein sequence ID" value="RPB09327.1"/>
    <property type="molecule type" value="Genomic_DNA"/>
</dbReference>
<keyword evidence="4" id="KW-1185">Reference proteome</keyword>
<feature type="signal peptide" evidence="2">
    <location>
        <begin position="1"/>
        <end position="16"/>
    </location>
</feature>
<name>A0A3N4KFR3_9PEZI</name>
<gene>
    <name evidence="3" type="ORF">P167DRAFT_309303</name>
</gene>
<dbReference type="AlphaFoldDB" id="A0A3N4KFR3"/>
<accession>A0A3N4KFR3</accession>
<proteinExistence type="predicted"/>
<reference evidence="3 4" key="1">
    <citation type="journal article" date="2018" name="Nat. Ecol. Evol.">
        <title>Pezizomycetes genomes reveal the molecular basis of ectomycorrhizal truffle lifestyle.</title>
        <authorList>
            <person name="Murat C."/>
            <person name="Payen T."/>
            <person name="Noel B."/>
            <person name="Kuo A."/>
            <person name="Morin E."/>
            <person name="Chen J."/>
            <person name="Kohler A."/>
            <person name="Krizsan K."/>
            <person name="Balestrini R."/>
            <person name="Da Silva C."/>
            <person name="Montanini B."/>
            <person name="Hainaut M."/>
            <person name="Levati E."/>
            <person name="Barry K.W."/>
            <person name="Belfiori B."/>
            <person name="Cichocki N."/>
            <person name="Clum A."/>
            <person name="Dockter R.B."/>
            <person name="Fauchery L."/>
            <person name="Guy J."/>
            <person name="Iotti M."/>
            <person name="Le Tacon F."/>
            <person name="Lindquist E.A."/>
            <person name="Lipzen A."/>
            <person name="Malagnac F."/>
            <person name="Mello A."/>
            <person name="Molinier V."/>
            <person name="Miyauchi S."/>
            <person name="Poulain J."/>
            <person name="Riccioni C."/>
            <person name="Rubini A."/>
            <person name="Sitrit Y."/>
            <person name="Splivallo R."/>
            <person name="Traeger S."/>
            <person name="Wang M."/>
            <person name="Zifcakova L."/>
            <person name="Wipf D."/>
            <person name="Zambonelli A."/>
            <person name="Paolocci F."/>
            <person name="Nowrousian M."/>
            <person name="Ottonello S."/>
            <person name="Baldrian P."/>
            <person name="Spatafora J.W."/>
            <person name="Henrissat B."/>
            <person name="Nagy L.G."/>
            <person name="Aury J.M."/>
            <person name="Wincker P."/>
            <person name="Grigoriev I.V."/>
            <person name="Bonfante P."/>
            <person name="Martin F.M."/>
        </authorList>
    </citation>
    <scope>NUCLEOTIDE SEQUENCE [LARGE SCALE GENOMIC DNA]</scope>
    <source>
        <strain evidence="3 4">CCBAS932</strain>
    </source>
</reference>
<protein>
    <submittedName>
        <fullName evidence="3">Uncharacterized protein</fullName>
    </submittedName>
</protein>
<organism evidence="3 4">
    <name type="scientific">Morchella conica CCBAS932</name>
    <dbReference type="NCBI Taxonomy" id="1392247"/>
    <lineage>
        <taxon>Eukaryota</taxon>
        <taxon>Fungi</taxon>
        <taxon>Dikarya</taxon>
        <taxon>Ascomycota</taxon>
        <taxon>Pezizomycotina</taxon>
        <taxon>Pezizomycetes</taxon>
        <taxon>Pezizales</taxon>
        <taxon>Morchellaceae</taxon>
        <taxon>Morchella</taxon>
    </lineage>
</organism>